<dbReference type="InterPro" id="IPR030191">
    <property type="entry name" value="CodB"/>
</dbReference>
<keyword evidence="3 6" id="KW-0812">Transmembrane</keyword>
<organism evidence="7 8">
    <name type="scientific">Anaerococcus faecalis</name>
    <dbReference type="NCBI Taxonomy" id="2742993"/>
    <lineage>
        <taxon>Bacteria</taxon>
        <taxon>Bacillati</taxon>
        <taxon>Bacillota</taxon>
        <taxon>Tissierellia</taxon>
        <taxon>Tissierellales</taxon>
        <taxon>Peptoniphilaceae</taxon>
        <taxon>Anaerococcus</taxon>
    </lineage>
</organism>
<name>A0ABX2NCK4_9FIRM</name>
<dbReference type="EMBL" id="JABVBA010000014">
    <property type="protein sequence ID" value="NVF12423.1"/>
    <property type="molecule type" value="Genomic_DNA"/>
</dbReference>
<reference evidence="7 8" key="1">
    <citation type="submission" date="2020-06" db="EMBL/GenBank/DDBJ databases">
        <title>Anaerococcus sp. nov., isolated form swine feces.</title>
        <authorList>
            <person name="Yu S."/>
        </authorList>
    </citation>
    <scope>NUCLEOTIDE SEQUENCE [LARGE SCALE GENOMIC DNA]</scope>
    <source>
        <strain evidence="7 8">AGMB00486</strain>
    </source>
</reference>
<feature type="transmembrane region" description="Helical" evidence="6">
    <location>
        <begin position="62"/>
        <end position="85"/>
    </location>
</feature>
<feature type="transmembrane region" description="Helical" evidence="6">
    <location>
        <begin position="383"/>
        <end position="400"/>
    </location>
</feature>
<feature type="transmembrane region" description="Helical" evidence="6">
    <location>
        <begin position="165"/>
        <end position="183"/>
    </location>
</feature>
<keyword evidence="8" id="KW-1185">Reference proteome</keyword>
<gene>
    <name evidence="7" type="ORF">HV819_10695</name>
</gene>
<feature type="transmembrane region" description="Helical" evidence="6">
    <location>
        <begin position="237"/>
        <end position="263"/>
    </location>
</feature>
<feature type="transmembrane region" description="Helical" evidence="6">
    <location>
        <begin position="406"/>
        <end position="428"/>
    </location>
</feature>
<dbReference type="RefSeq" id="WP_176270200.1">
    <property type="nucleotide sequence ID" value="NZ_JABVBA010000014.1"/>
</dbReference>
<dbReference type="PANTHER" id="PTHR30569">
    <property type="entry name" value="CYTOSINE TRANSPORTER CODB"/>
    <property type="match status" value="1"/>
</dbReference>
<dbReference type="Pfam" id="PF02133">
    <property type="entry name" value="Transp_cyt_pur"/>
    <property type="match status" value="1"/>
</dbReference>
<feature type="transmembrane region" description="Helical" evidence="6">
    <location>
        <begin position="338"/>
        <end position="362"/>
    </location>
</feature>
<dbReference type="CDD" id="cd11484">
    <property type="entry name" value="SLC-NCS1sbd_CobB-like"/>
    <property type="match status" value="1"/>
</dbReference>
<evidence type="ECO:0000256" key="3">
    <source>
        <dbReference type="ARBA" id="ARBA00022692"/>
    </source>
</evidence>
<evidence type="ECO:0000256" key="1">
    <source>
        <dbReference type="ARBA" id="ARBA00004141"/>
    </source>
</evidence>
<dbReference type="Gene3D" id="1.10.4160.10">
    <property type="entry name" value="Hydantoin permease"/>
    <property type="match status" value="1"/>
</dbReference>
<sequence length="436" mass="46562">MEKKINIQNTENIDMDFEKTAVPKNARKSFWSITIVWLGFVFVITSMMTGGGLASGLSFKQIIFATTIGNVFLCLIAIAIANMASKTGLSFALITRHTFGNKGSKIATLFVPIVNIGWYTIQAATYGKFISSVLGIEGYGELAILFLSAIVMGIFSFAGIKAITILGYIAIPAIIFLSMGTALKSGNLAGWDTIFNWIPAKEMSMVNGVTIVIGTWILSTATCIADTMRFAKNPKEAMLSACVGLLGGNSLLILCGSIAGIGMNDSDLTAVLLKLGLVIPSLILMTTNIFTTNAANLYSSSLNLANSFSTDRKKIIAIVLLASGLLCLTKPYDIAILFTFLNLLGVIVPPLAGIILSNYYIVNERNYPDLNSNSIKDWAITPWISWVASLVIVKLLSNVAEGGSAINGIFGLPALNGIIAGFIIYTLIAKFTKKGA</sequence>
<feature type="transmembrane region" description="Helical" evidence="6">
    <location>
        <begin position="203"/>
        <end position="225"/>
    </location>
</feature>
<evidence type="ECO:0000256" key="5">
    <source>
        <dbReference type="ARBA" id="ARBA00023136"/>
    </source>
</evidence>
<keyword evidence="5 6" id="KW-0472">Membrane</keyword>
<feature type="transmembrane region" description="Helical" evidence="6">
    <location>
        <begin position="138"/>
        <end position="158"/>
    </location>
</feature>
<evidence type="ECO:0000313" key="7">
    <source>
        <dbReference type="EMBL" id="NVF12423.1"/>
    </source>
</evidence>
<accession>A0ABX2NCK4</accession>
<comment type="subcellular location">
    <subcellularLocation>
        <location evidence="1">Membrane</location>
        <topology evidence="1">Multi-pass membrane protein</topology>
    </subcellularLocation>
</comment>
<proteinExistence type="inferred from homology"/>
<keyword evidence="4 6" id="KW-1133">Transmembrane helix</keyword>
<dbReference type="Proteomes" id="UP000540919">
    <property type="component" value="Unassembled WGS sequence"/>
</dbReference>
<evidence type="ECO:0000256" key="2">
    <source>
        <dbReference type="ARBA" id="ARBA00008974"/>
    </source>
</evidence>
<comment type="similarity">
    <text evidence="2">Belongs to the purine-cytosine permease (2.A.39) family.</text>
</comment>
<dbReference type="InterPro" id="IPR001248">
    <property type="entry name" value="Pur-cyt_permease"/>
</dbReference>
<comment type="caution">
    <text evidence="7">The sequence shown here is derived from an EMBL/GenBank/DDBJ whole genome shotgun (WGS) entry which is preliminary data.</text>
</comment>
<evidence type="ECO:0000313" key="8">
    <source>
        <dbReference type="Proteomes" id="UP000540919"/>
    </source>
</evidence>
<evidence type="ECO:0000256" key="6">
    <source>
        <dbReference type="SAM" id="Phobius"/>
    </source>
</evidence>
<evidence type="ECO:0000256" key="4">
    <source>
        <dbReference type="ARBA" id="ARBA00022989"/>
    </source>
</evidence>
<feature type="transmembrane region" description="Helical" evidence="6">
    <location>
        <begin position="29"/>
        <end position="50"/>
    </location>
</feature>
<feature type="transmembrane region" description="Helical" evidence="6">
    <location>
        <begin position="275"/>
        <end position="295"/>
    </location>
</feature>
<protein>
    <submittedName>
        <fullName evidence="7">Cytosine permease</fullName>
    </submittedName>
</protein>
<feature type="transmembrane region" description="Helical" evidence="6">
    <location>
        <begin position="106"/>
        <end position="126"/>
    </location>
</feature>
<dbReference type="PANTHER" id="PTHR30569:SF0">
    <property type="entry name" value="CYTOSINE PERMEASE"/>
    <property type="match status" value="1"/>
</dbReference>